<protein>
    <submittedName>
        <fullName evidence="3">Translation initiation factor IF-2-like</fullName>
    </submittedName>
</protein>
<name>A0A9W2V0T1_PANPR</name>
<feature type="compositionally biased region" description="Low complexity" evidence="1">
    <location>
        <begin position="133"/>
        <end position="149"/>
    </location>
</feature>
<evidence type="ECO:0000313" key="3">
    <source>
        <dbReference type="RefSeq" id="XP_053752138.1"/>
    </source>
</evidence>
<reference evidence="3" key="1">
    <citation type="submission" date="2025-08" db="UniProtKB">
        <authorList>
            <consortium name="RefSeq"/>
        </authorList>
    </citation>
    <scope>IDENTIFICATION</scope>
    <source>
        <tissue evidence="3">Whole blood</tissue>
    </source>
</reference>
<gene>
    <name evidence="3" type="primary">LOC128775281</name>
</gene>
<dbReference type="GeneID" id="128775281"/>
<evidence type="ECO:0000256" key="1">
    <source>
        <dbReference type="SAM" id="MobiDB-lite"/>
    </source>
</evidence>
<dbReference type="Proteomes" id="UP001165780">
    <property type="component" value="Unplaced"/>
</dbReference>
<feature type="compositionally biased region" description="Basic and acidic residues" evidence="1">
    <location>
        <begin position="202"/>
        <end position="212"/>
    </location>
</feature>
<keyword evidence="2" id="KW-1185">Reference proteome</keyword>
<dbReference type="AlphaFoldDB" id="A0A9W2V0T1"/>
<proteinExistence type="predicted"/>
<feature type="compositionally biased region" description="Low complexity" evidence="1">
    <location>
        <begin position="64"/>
        <end position="75"/>
    </location>
</feature>
<dbReference type="RefSeq" id="XP_053752138.1">
    <property type="nucleotide sequence ID" value="XM_053896163.1"/>
</dbReference>
<feature type="region of interest" description="Disordered" evidence="1">
    <location>
        <begin position="21"/>
        <end position="246"/>
    </location>
</feature>
<organism evidence="2 3">
    <name type="scientific">Panthera pardus</name>
    <name type="common">Leopard</name>
    <name type="synonym">Felis pardus</name>
    <dbReference type="NCBI Taxonomy" id="9691"/>
    <lineage>
        <taxon>Eukaryota</taxon>
        <taxon>Metazoa</taxon>
        <taxon>Chordata</taxon>
        <taxon>Craniata</taxon>
        <taxon>Vertebrata</taxon>
        <taxon>Euteleostomi</taxon>
        <taxon>Mammalia</taxon>
        <taxon>Eutheria</taxon>
        <taxon>Laurasiatheria</taxon>
        <taxon>Carnivora</taxon>
        <taxon>Feliformia</taxon>
        <taxon>Felidae</taxon>
        <taxon>Pantherinae</taxon>
        <taxon>Panthera</taxon>
    </lineage>
</organism>
<evidence type="ECO:0000313" key="2">
    <source>
        <dbReference type="Proteomes" id="UP001165780"/>
    </source>
</evidence>
<accession>A0A9W2V0T1</accession>
<feature type="compositionally biased region" description="Basic residues" evidence="1">
    <location>
        <begin position="224"/>
        <end position="233"/>
    </location>
</feature>
<sequence>MHIKRQMLSLNTGPCAILDRSLTPQQPFTPRLQGPYDQPRRAVRKPRQHALGPGAKAKRRRRAAAQTARFIASGPRPRPARRGPHTRAASSCGLSRPLPARANKNPRLAGLFPAPTGGTAQGEANTDPRRPGRAPSGRRIGAGAPGRLPHSLPQSPSPRPPAGALRYVGAGRGGVNGSVLGPPTGPGPSTFEQAEQRRRRQLQAEERRGAGHRDRRSPSCARAASRRVGRRALWRREAPSAARPALSWKLGKNPLSINCAWRGE</sequence>